<keyword evidence="3" id="KW-0540">Nuclease</keyword>
<gene>
    <name evidence="7" type="ORF">ACFFRE_09360</name>
</gene>
<dbReference type="Pfam" id="PF00149">
    <property type="entry name" value="Metallophos"/>
    <property type="match status" value="1"/>
</dbReference>
<organism evidence="7 8">
    <name type="scientific">Aciditerrimonas ferrireducens</name>
    <dbReference type="NCBI Taxonomy" id="667306"/>
    <lineage>
        <taxon>Bacteria</taxon>
        <taxon>Bacillati</taxon>
        <taxon>Actinomycetota</taxon>
        <taxon>Acidimicrobiia</taxon>
        <taxon>Acidimicrobiales</taxon>
        <taxon>Acidimicrobiaceae</taxon>
        <taxon>Aciditerrimonas</taxon>
    </lineage>
</organism>
<dbReference type="InterPro" id="IPR050535">
    <property type="entry name" value="DNA_Repair-Maintenance_Comp"/>
</dbReference>
<evidence type="ECO:0000256" key="2">
    <source>
        <dbReference type="ARBA" id="ARBA00013365"/>
    </source>
</evidence>
<keyword evidence="5 7" id="KW-0269">Exonuclease</keyword>
<dbReference type="PANTHER" id="PTHR30337">
    <property type="entry name" value="COMPONENT OF ATP-DEPENDENT DSDNA EXONUCLEASE"/>
    <property type="match status" value="1"/>
</dbReference>
<keyword evidence="8" id="KW-1185">Reference proteome</keyword>
<evidence type="ECO:0000256" key="5">
    <source>
        <dbReference type="ARBA" id="ARBA00022839"/>
    </source>
</evidence>
<dbReference type="SUPFAM" id="SSF56300">
    <property type="entry name" value="Metallo-dependent phosphatases"/>
    <property type="match status" value="1"/>
</dbReference>
<dbReference type="RefSeq" id="WP_377789912.1">
    <property type="nucleotide sequence ID" value="NZ_JBHLYQ010000092.1"/>
</dbReference>
<dbReference type="InterPro" id="IPR004843">
    <property type="entry name" value="Calcineurin-like_PHP"/>
</dbReference>
<evidence type="ECO:0000256" key="1">
    <source>
        <dbReference type="ARBA" id="ARBA00010555"/>
    </source>
</evidence>
<evidence type="ECO:0000259" key="6">
    <source>
        <dbReference type="Pfam" id="PF00149"/>
    </source>
</evidence>
<dbReference type="GO" id="GO:0004527">
    <property type="term" value="F:exonuclease activity"/>
    <property type="evidence" value="ECO:0007669"/>
    <property type="project" value="UniProtKB-KW"/>
</dbReference>
<comment type="caution">
    <text evidence="7">The sequence shown here is derived from an EMBL/GenBank/DDBJ whole genome shotgun (WGS) entry which is preliminary data.</text>
</comment>
<evidence type="ECO:0000256" key="3">
    <source>
        <dbReference type="ARBA" id="ARBA00022722"/>
    </source>
</evidence>
<feature type="domain" description="Calcineurin-like phosphoesterase" evidence="6">
    <location>
        <begin position="1"/>
        <end position="101"/>
    </location>
</feature>
<dbReference type="CDD" id="cd00840">
    <property type="entry name" value="MPP_Mre11_N"/>
    <property type="match status" value="1"/>
</dbReference>
<dbReference type="PANTHER" id="PTHR30337:SF0">
    <property type="entry name" value="NUCLEASE SBCCD SUBUNIT D"/>
    <property type="match status" value="1"/>
</dbReference>
<keyword evidence="4" id="KW-0378">Hydrolase</keyword>
<dbReference type="InterPro" id="IPR041796">
    <property type="entry name" value="Mre11_N"/>
</dbReference>
<reference evidence="7 8" key="1">
    <citation type="submission" date="2024-09" db="EMBL/GenBank/DDBJ databases">
        <authorList>
            <person name="Sun Q."/>
            <person name="Mori K."/>
        </authorList>
    </citation>
    <scope>NUCLEOTIDE SEQUENCE [LARGE SCALE GENOMIC DNA]</scope>
    <source>
        <strain evidence="7 8">JCM 15389</strain>
    </source>
</reference>
<dbReference type="Proteomes" id="UP001589788">
    <property type="component" value="Unassembled WGS sequence"/>
</dbReference>
<evidence type="ECO:0000313" key="7">
    <source>
        <dbReference type="EMBL" id="MFC0082349.1"/>
    </source>
</evidence>
<dbReference type="EMBL" id="JBHLYQ010000092">
    <property type="protein sequence ID" value="MFC0082349.1"/>
    <property type="molecule type" value="Genomic_DNA"/>
</dbReference>
<dbReference type="Gene3D" id="3.60.21.10">
    <property type="match status" value="1"/>
</dbReference>
<sequence>MRFVHTGDWQLGMRRYFLPPEAQVRYDAARLEAIRAIGRLAGDEGAAFVVVAGDVFESNLVDRQVLGRALEALRTFPVPVYLLPGNHDPLDPTSIYRSPSFTDRCPPGVRVLETTDPVRVPGLGETVEVVGAPWPTKRPSGDLVAEVCAGLGPPAGLRVLVGHGAVDRLSPDPDSPQAIRLAALEQAVGEGLLHYVALGDRHSVTEVGSTGRVWYAGTPLVTDYDEVDPNQVLLVTLDDARVTVEPRRVGSWRFLRTRLDVDGEQGVDRLEAYLDGLPDKDTSVVELELVGTLGLGAKARLDDLLEHYGTLFASLRVAEHRSDLAVLPDEADLDELGLVGFAAATLEELRTQAASGQPGAETAADALGLLYRLVRGQHAGPHARGGERR</sequence>
<comment type="similarity">
    <text evidence="1">Belongs to the SbcD family.</text>
</comment>
<dbReference type="InterPro" id="IPR014577">
    <property type="entry name" value="UCP033093_metalloPase"/>
</dbReference>
<accession>A0ABV6C7R5</accession>
<dbReference type="PIRSF" id="PIRSF033093">
    <property type="entry name" value="UCP_ML1119"/>
    <property type="match status" value="1"/>
</dbReference>
<name>A0ABV6C7R5_9ACTN</name>
<evidence type="ECO:0000256" key="4">
    <source>
        <dbReference type="ARBA" id="ARBA00022801"/>
    </source>
</evidence>
<proteinExistence type="inferred from homology"/>
<evidence type="ECO:0000313" key="8">
    <source>
        <dbReference type="Proteomes" id="UP001589788"/>
    </source>
</evidence>
<dbReference type="InterPro" id="IPR029052">
    <property type="entry name" value="Metallo-depent_PP-like"/>
</dbReference>
<protein>
    <recommendedName>
        <fullName evidence="2">Nuclease SbcCD subunit D</fullName>
    </recommendedName>
</protein>